<gene>
    <name evidence="2" type="ORF">ACH4GP_19165</name>
</gene>
<accession>A0ABW7RFG7</accession>
<dbReference type="Pfam" id="PF01636">
    <property type="entry name" value="APH"/>
    <property type="match status" value="1"/>
</dbReference>
<proteinExistence type="predicted"/>
<evidence type="ECO:0000313" key="3">
    <source>
        <dbReference type="Proteomes" id="UP001610990"/>
    </source>
</evidence>
<keyword evidence="3" id="KW-1185">Reference proteome</keyword>
<dbReference type="PANTHER" id="PTHR21310">
    <property type="entry name" value="AMINOGLYCOSIDE PHOSPHOTRANSFERASE-RELATED-RELATED"/>
    <property type="match status" value="1"/>
</dbReference>
<dbReference type="SUPFAM" id="SSF56112">
    <property type="entry name" value="Protein kinase-like (PK-like)"/>
    <property type="match status" value="1"/>
</dbReference>
<evidence type="ECO:0000313" key="2">
    <source>
        <dbReference type="EMBL" id="MFH8586497.1"/>
    </source>
</evidence>
<dbReference type="PANTHER" id="PTHR21310:SF15">
    <property type="entry name" value="AMINOGLYCOSIDE PHOSPHOTRANSFERASE DOMAIN-CONTAINING PROTEIN"/>
    <property type="match status" value="1"/>
</dbReference>
<dbReference type="EMBL" id="JBIRGH010000010">
    <property type="protein sequence ID" value="MFH8586497.1"/>
    <property type="molecule type" value="Genomic_DNA"/>
</dbReference>
<reference evidence="2 3" key="1">
    <citation type="submission" date="2024-10" db="EMBL/GenBank/DDBJ databases">
        <title>The Natural Products Discovery Center: Release of the First 8490 Sequenced Strains for Exploring Actinobacteria Biosynthetic Diversity.</title>
        <authorList>
            <person name="Kalkreuter E."/>
            <person name="Kautsar S.A."/>
            <person name="Yang D."/>
            <person name="Bader C.D."/>
            <person name="Teijaro C.N."/>
            <person name="Fluegel L."/>
            <person name="Davis C.M."/>
            <person name="Simpson J.R."/>
            <person name="Lauterbach L."/>
            <person name="Steele A.D."/>
            <person name="Gui C."/>
            <person name="Meng S."/>
            <person name="Li G."/>
            <person name="Viehrig K."/>
            <person name="Ye F."/>
            <person name="Su P."/>
            <person name="Kiefer A.F."/>
            <person name="Nichols A."/>
            <person name="Cepeda A.J."/>
            <person name="Yan W."/>
            <person name="Fan B."/>
            <person name="Jiang Y."/>
            <person name="Adhikari A."/>
            <person name="Zheng C.-J."/>
            <person name="Schuster L."/>
            <person name="Cowan T.M."/>
            <person name="Smanski M.J."/>
            <person name="Chevrette M.G."/>
            <person name="De Carvalho L.P.S."/>
            <person name="Shen B."/>
        </authorList>
    </citation>
    <scope>NUCLEOTIDE SEQUENCE [LARGE SCALE GENOMIC DNA]</scope>
    <source>
        <strain evidence="2 3">NPDC018013</strain>
    </source>
</reference>
<sequence>MEFRPIERASQAFQQSVSAEEIQAVCRRVFGADVLVVSAVELGAGMYNSVYRVVVAGQERPVVLRVAPKKDRQFRSERHLMRNEFASLPYLAVIAPLMPKVIAADWSHEVIGRDWMIQSFLDGVPAPDHLGTYPRAVWPVFFRQIGRVARDIHAVRGPHFGPVAGPAYTAWSEAVIASLEKIAADVDSVGLDSSDLRKVADVAGHERAVLDVITEPRMLSGDLWTVNVMLADSAPEPTITGVFDMDRTWWGDPAADWTIRMAQAKQDERVAFWEAYGPQDRSAAAVWRSRVYEARHIGAIRLERHRLGNTDGVRGTYDDMAAVLADLI</sequence>
<feature type="domain" description="Aminoglycoside phosphotransferase" evidence="1">
    <location>
        <begin position="41"/>
        <end position="285"/>
    </location>
</feature>
<dbReference type="Gene3D" id="3.30.200.20">
    <property type="entry name" value="Phosphorylase Kinase, domain 1"/>
    <property type="match status" value="1"/>
</dbReference>
<name>A0ABW7RFG7_9ACTN</name>
<dbReference type="Gene3D" id="3.90.1200.10">
    <property type="match status" value="1"/>
</dbReference>
<dbReference type="InterPro" id="IPR011009">
    <property type="entry name" value="Kinase-like_dom_sf"/>
</dbReference>
<protein>
    <submittedName>
        <fullName evidence="2">Phosphotransferase family protein</fullName>
    </submittedName>
</protein>
<dbReference type="InterPro" id="IPR002575">
    <property type="entry name" value="Aminoglycoside_PTrfase"/>
</dbReference>
<dbReference type="InterPro" id="IPR051678">
    <property type="entry name" value="AGP_Transferase"/>
</dbReference>
<dbReference type="Proteomes" id="UP001610990">
    <property type="component" value="Unassembled WGS sequence"/>
</dbReference>
<dbReference type="RefSeq" id="WP_094790920.1">
    <property type="nucleotide sequence ID" value="NZ_JBEZAY010000093.1"/>
</dbReference>
<evidence type="ECO:0000259" key="1">
    <source>
        <dbReference type="Pfam" id="PF01636"/>
    </source>
</evidence>
<comment type="caution">
    <text evidence="2">The sequence shown here is derived from an EMBL/GenBank/DDBJ whole genome shotgun (WGS) entry which is preliminary data.</text>
</comment>
<organism evidence="2 3">
    <name type="scientific">Streptomyces celluloflavus</name>
    <dbReference type="NCBI Taxonomy" id="58344"/>
    <lineage>
        <taxon>Bacteria</taxon>
        <taxon>Bacillati</taxon>
        <taxon>Actinomycetota</taxon>
        <taxon>Actinomycetes</taxon>
        <taxon>Kitasatosporales</taxon>
        <taxon>Streptomycetaceae</taxon>
        <taxon>Streptomyces</taxon>
    </lineage>
</organism>